<organism evidence="1 2">
    <name type="scientific">Thermosipho africanus (strain TCF52B)</name>
    <dbReference type="NCBI Taxonomy" id="484019"/>
    <lineage>
        <taxon>Bacteria</taxon>
        <taxon>Thermotogati</taxon>
        <taxon>Thermotogota</taxon>
        <taxon>Thermotogae</taxon>
        <taxon>Thermotogales</taxon>
        <taxon>Fervidobacteriaceae</taxon>
        <taxon>Thermosipho</taxon>
    </lineage>
</organism>
<dbReference type="KEGG" id="taf:THA_231"/>
<name>B7IF72_THEAB</name>
<dbReference type="OrthoDB" id="9772095at2"/>
<gene>
    <name evidence="1" type="ordered locus">THA_231</name>
</gene>
<keyword evidence="2" id="KW-1185">Reference proteome</keyword>
<dbReference type="Proteomes" id="UP000002453">
    <property type="component" value="Chromosome"/>
</dbReference>
<sequence>MHKYANSFPYYRRWSLLCFYFDKNENISSLKYILASPNIVQDVEFTEDYIILSRSYGINNDSKLEFYPNVLNNKPQKKINNISVWFLDVPEKTINILPMSEGISKIDNSLYILFESGALKYKNFCKSPTEYIWKLNIEILSKKEH</sequence>
<proteinExistence type="predicted"/>
<evidence type="ECO:0000313" key="2">
    <source>
        <dbReference type="Proteomes" id="UP000002453"/>
    </source>
</evidence>
<dbReference type="RefSeq" id="WP_012579430.1">
    <property type="nucleotide sequence ID" value="NC_011653.1"/>
</dbReference>
<protein>
    <submittedName>
        <fullName evidence="1">Uncharacterized protein</fullName>
    </submittedName>
</protein>
<dbReference type="EMBL" id="CP001185">
    <property type="protein sequence ID" value="ACJ74736.1"/>
    <property type="molecule type" value="Genomic_DNA"/>
</dbReference>
<evidence type="ECO:0000313" key="1">
    <source>
        <dbReference type="EMBL" id="ACJ74736.1"/>
    </source>
</evidence>
<accession>B7IF72</accession>
<reference evidence="1 2" key="1">
    <citation type="journal article" date="2009" name="J. Bacteriol.">
        <title>The genome of Thermosipho africanus TCF52B: lateral genetic connections to the Firmicutes and Archaea.</title>
        <authorList>
            <person name="Nesboe C.L."/>
            <person name="Bapteste E."/>
            <person name="Curtis B."/>
            <person name="Dahle H."/>
            <person name="Lopez P."/>
            <person name="Macleod D."/>
            <person name="Dlutek M."/>
            <person name="Bowman S."/>
            <person name="Zhaxybayeva O."/>
            <person name="Birkeland N.-K."/>
            <person name="Doolittle W.F."/>
        </authorList>
    </citation>
    <scope>NUCLEOTIDE SEQUENCE [LARGE SCALE GENOMIC DNA]</scope>
    <source>
        <strain evidence="1 2">TCF52B</strain>
    </source>
</reference>
<dbReference type="AlphaFoldDB" id="B7IF72"/>
<dbReference type="HOGENOM" id="CLU_1785975_0_0_0"/>